<dbReference type="PANTHER" id="PTHR43792">
    <property type="entry name" value="GNAT FAMILY, PUTATIVE (AFU_ORTHOLOGUE AFUA_3G00765)-RELATED-RELATED"/>
    <property type="match status" value="1"/>
</dbReference>
<evidence type="ECO:0000259" key="1">
    <source>
        <dbReference type="Pfam" id="PF13302"/>
    </source>
</evidence>
<accession>A0A2I2KN25</accession>
<dbReference type="AlphaFoldDB" id="A0A2I2KN25"/>
<proteinExistence type="predicted"/>
<evidence type="ECO:0000313" key="3">
    <source>
        <dbReference type="Proteomes" id="UP000234331"/>
    </source>
</evidence>
<name>A0A2I2KN25_9ACTN</name>
<dbReference type="InterPro" id="IPR051531">
    <property type="entry name" value="N-acetyltransferase"/>
</dbReference>
<dbReference type="OrthoDB" id="3533156at2"/>
<keyword evidence="2" id="KW-0808">Transferase</keyword>
<feature type="domain" description="N-acetyltransferase" evidence="1">
    <location>
        <begin position="20"/>
        <end position="157"/>
    </location>
</feature>
<dbReference type="PANTHER" id="PTHR43792:SF1">
    <property type="entry name" value="N-ACETYLTRANSFERASE DOMAIN-CONTAINING PROTEIN"/>
    <property type="match status" value="1"/>
</dbReference>
<dbReference type="RefSeq" id="WP_101830978.1">
    <property type="nucleotide sequence ID" value="NZ_FZMO01000079.1"/>
</dbReference>
<sequence length="188" mass="20380">MTLDYGEPDSHGVPTVLTPRLVLRGWQAGDVADYLEIVTGPGMADHTPQPKTDAAAWSQTAFQIGHWALRGFGMWAVEDRATGQLLGRAGLYEALGWPGCEVAWTIRRERWGEGLATEAGRAAVEFAFDVVKRDGLISIMTADNTGSIHVATKLGLTFDRAETIQGGEYSIYTISRAVWETSADGRPA</sequence>
<protein>
    <submittedName>
        <fullName evidence="2">Acetyltransferase</fullName>
    </submittedName>
</protein>
<gene>
    <name evidence="2" type="ORF">FRACA_170028</name>
</gene>
<keyword evidence="3" id="KW-1185">Reference proteome</keyword>
<dbReference type="Pfam" id="PF13302">
    <property type="entry name" value="Acetyltransf_3"/>
    <property type="match status" value="1"/>
</dbReference>
<evidence type="ECO:0000313" key="2">
    <source>
        <dbReference type="EMBL" id="SNQ47068.1"/>
    </source>
</evidence>
<dbReference type="Proteomes" id="UP000234331">
    <property type="component" value="Unassembled WGS sequence"/>
</dbReference>
<dbReference type="Gene3D" id="3.40.630.30">
    <property type="match status" value="1"/>
</dbReference>
<dbReference type="GO" id="GO:0016747">
    <property type="term" value="F:acyltransferase activity, transferring groups other than amino-acyl groups"/>
    <property type="evidence" value="ECO:0007669"/>
    <property type="project" value="InterPro"/>
</dbReference>
<dbReference type="InterPro" id="IPR016181">
    <property type="entry name" value="Acyl_CoA_acyltransferase"/>
</dbReference>
<dbReference type="InterPro" id="IPR000182">
    <property type="entry name" value="GNAT_dom"/>
</dbReference>
<dbReference type="EMBL" id="FZMO01000079">
    <property type="protein sequence ID" value="SNQ47068.1"/>
    <property type="molecule type" value="Genomic_DNA"/>
</dbReference>
<dbReference type="SUPFAM" id="SSF55729">
    <property type="entry name" value="Acyl-CoA N-acyltransferases (Nat)"/>
    <property type="match status" value="1"/>
</dbReference>
<reference evidence="2 3" key="1">
    <citation type="submission" date="2017-06" db="EMBL/GenBank/DDBJ databases">
        <authorList>
            <person name="Kim H.J."/>
            <person name="Triplett B.A."/>
        </authorList>
    </citation>
    <scope>NUCLEOTIDE SEQUENCE [LARGE SCALE GENOMIC DNA]</scope>
    <source>
        <strain evidence="2">FRACA_ARgP5</strain>
    </source>
</reference>
<organism evidence="2 3">
    <name type="scientific">Frankia canadensis</name>
    <dbReference type="NCBI Taxonomy" id="1836972"/>
    <lineage>
        <taxon>Bacteria</taxon>
        <taxon>Bacillati</taxon>
        <taxon>Actinomycetota</taxon>
        <taxon>Actinomycetes</taxon>
        <taxon>Frankiales</taxon>
        <taxon>Frankiaceae</taxon>
        <taxon>Frankia</taxon>
    </lineage>
</organism>